<dbReference type="InterPro" id="IPR032465">
    <property type="entry name" value="ACMSD"/>
</dbReference>
<proteinExistence type="predicted"/>
<dbReference type="InterPro" id="IPR006680">
    <property type="entry name" value="Amidohydro-rel"/>
</dbReference>
<name>A0ABY4QMZ5_9MYCO</name>
<evidence type="ECO:0000256" key="1">
    <source>
        <dbReference type="ARBA" id="ARBA00023239"/>
    </source>
</evidence>
<evidence type="ECO:0000313" key="3">
    <source>
        <dbReference type="EMBL" id="UQX10990.1"/>
    </source>
</evidence>
<dbReference type="Pfam" id="PF04909">
    <property type="entry name" value="Amidohydro_2"/>
    <property type="match status" value="1"/>
</dbReference>
<dbReference type="Proteomes" id="UP001056610">
    <property type="component" value="Chromosome"/>
</dbReference>
<dbReference type="InterPro" id="IPR032466">
    <property type="entry name" value="Metal_Hydrolase"/>
</dbReference>
<dbReference type="PANTHER" id="PTHR21240">
    <property type="entry name" value="2-AMINO-3-CARBOXYLMUCONATE-6-SEMIALDEHYDE DECARBOXYLASE"/>
    <property type="match status" value="1"/>
</dbReference>
<evidence type="ECO:0000313" key="4">
    <source>
        <dbReference type="Proteomes" id="UP001056610"/>
    </source>
</evidence>
<reference evidence="3" key="1">
    <citation type="submission" date="2022-05" db="EMBL/GenBank/DDBJ databases">
        <title>A methanotrophic Mycobacterium dominates a cave microbial ecosystem.</title>
        <authorList>
            <person name="Van Spanning R.J.M."/>
            <person name="Guan Q."/>
            <person name="Melkonian C."/>
            <person name="Gallant J."/>
            <person name="Polerecky L."/>
            <person name="Flot J.-F."/>
            <person name="Brandt B.W."/>
            <person name="Braster M."/>
            <person name="Iturbe Espinoza P."/>
            <person name="Aerts J."/>
            <person name="Meima-Franke M."/>
            <person name="Piersma S.R."/>
            <person name="Bunduc C."/>
            <person name="Ummels R."/>
            <person name="Pain A."/>
            <person name="Fleming E.J."/>
            <person name="van der Wel N."/>
            <person name="Gherman V.D."/>
            <person name="Sarbu S.M."/>
            <person name="Bodelier P.L.E."/>
            <person name="Bitter W."/>
        </authorList>
    </citation>
    <scope>NUCLEOTIDE SEQUENCE</scope>
    <source>
        <strain evidence="3">Sulfur Cave</strain>
    </source>
</reference>
<accession>A0ABY4QMZ5</accession>
<dbReference type="PANTHER" id="PTHR21240:SF30">
    <property type="entry name" value="AMIDOHYDROLASE-RELATED DOMAIN-CONTAINING PROTEIN-RELATED"/>
    <property type="match status" value="1"/>
</dbReference>
<sequence length="342" mass="37747">MRAPLAQERNIMRIITVEEHFEHRQVSARVAELAGPPPLPAEGLADFATAFTSDTDSTTRLDGNRLAHMDQVGIDVQVVSHGNGSPSTLNHPEAVDLCRRVNNDLAGQIAEHPDRFRGFATLPLYDPDAAAEELRRCVGEHGFVGALIMGSFHGSFLDDRRFDPILTAAVAVDLPIYVHPGLPDTPVSTHYYAGDWPASVQIMFSGPAFGWHADAGIHVLRLILSGALDRHPTLKLLSGHWGELAAFYLERFDETLALVPTGLERAPSDYYRQQVWITPSGMYNQNQLNYMTAELGADRIVYSEDFPYIVRDDVSTFLERAGLSEDDTHAIAHANAEALLRI</sequence>
<organism evidence="3 4">
    <name type="scientific">Candidatus Mycobacterium methanotrophicum</name>
    <dbReference type="NCBI Taxonomy" id="2943498"/>
    <lineage>
        <taxon>Bacteria</taxon>
        <taxon>Bacillati</taxon>
        <taxon>Actinomycetota</taxon>
        <taxon>Actinomycetes</taxon>
        <taxon>Mycobacteriales</taxon>
        <taxon>Mycobacteriaceae</taxon>
        <taxon>Mycobacterium</taxon>
    </lineage>
</organism>
<gene>
    <name evidence="3" type="ORF">M5I08_24330</name>
</gene>
<dbReference type="RefSeq" id="WP_249763006.1">
    <property type="nucleotide sequence ID" value="NZ_CP097320.1"/>
</dbReference>
<feature type="domain" description="Amidohydrolase-related" evidence="2">
    <location>
        <begin position="87"/>
        <end position="342"/>
    </location>
</feature>
<protein>
    <submittedName>
        <fullName evidence="3">Amidohydrolase family protein</fullName>
    </submittedName>
</protein>
<keyword evidence="1" id="KW-0456">Lyase</keyword>
<dbReference type="EMBL" id="CP097320">
    <property type="protein sequence ID" value="UQX10990.1"/>
    <property type="molecule type" value="Genomic_DNA"/>
</dbReference>
<evidence type="ECO:0000259" key="2">
    <source>
        <dbReference type="Pfam" id="PF04909"/>
    </source>
</evidence>
<keyword evidence="4" id="KW-1185">Reference proteome</keyword>
<dbReference type="SUPFAM" id="SSF51556">
    <property type="entry name" value="Metallo-dependent hydrolases"/>
    <property type="match status" value="1"/>
</dbReference>
<dbReference type="Gene3D" id="3.20.20.140">
    <property type="entry name" value="Metal-dependent hydrolases"/>
    <property type="match status" value="1"/>
</dbReference>